<sequence>MAFLAGLLAGVAAFALWLVLTLKSTWATTFLAKRLIAGMSTGRKREILVFITSYVQDEATNLEKYREKLLVRLWHDGLKRWMSAREKMCASGLPVTEEQAKAANIPRHADWEADWGWHKRVGNGQQLQNVGLILIAILSNLKLKDTAPSNILELQPPSEPEGLTPLKDGSYLLSIAGIGFKLATKDLALQAHQALHEKNLELRSMNVPDLALEMAKLVTGGVPASFHKAKKDGKKEQVLQQWFQQVLIPSYETEGGGGLKQLSAEKPPKKGEKSTEPTPSAKKLDTLESLQGHKPEVLPGVVEETPELMARILILGQNWADLVMAGEKCIELRKTRISSCKQPEMMYLGVKDTIFARCLVCPGVKIENEEQFNMLRNGHRWEGEKLPYGFPFMGHALLQVQALKPVEFQRVWGTIGRALYRPPGFVGLPEDGEEEGKGSSGSKVAEEDAQDKGEATSSKGNVAKKKGSQKEKTGKNTTKTKQNQIKCLPPSALEGQTVETVEPTEHLQPSSQRLEAKQKQLQRKRDADKADVHISGGALAHLNNLAFPRGPSKTAAYLLGEVGKKKSVSVKSLWIPSWEAQGEMEKWTVNEAGLKKWAKTFRPALAVVGLCLVVPDQDTPEVSALMAFDQILKEASPKELIFGLVGKDKYCKMYHIVEDVAQELHLEVHWVGDASLYTAHVERDASMQSKYAECLAAYPLAQLELSKVTPKSSMCPESVQEAGQRMATVLQLKGTLELRLAKRSKRSRTASSLSTPASEKGDSAPTEVADGKDVPPPLCDFEDNKSDDEMKGAAMVDEAVYEAPGLEEDPAKQDEMRLVPAEPHVQEAVEEEGDPSGEEDEEPEKKGRSDPRNRFSIYQKMQAIREMDRLIESGQTTGIEKAVMKTFPAIFCGLKGNKSGMLGRWKTQCDKQRWREIPFEKLSVADRQMKELPDWVRIPLGLVPRNLERFREGGQVPVCIVNQLVDLVEKLTTGCNSAALTTGTLNSKQIQKEAERLLKIYNKAQEEAAEAAGKPVPLAKTKISDRRANRLLVNYGWKRHAPNTYGAYLAYDDERMVKSRKMFGFRRLANNIRLDLCINFDQGQEGVCCEILDGATGKGQPMASQEEKNSRADNVSSARHSFTLVTSLWGNGEVGPLTIVLPLGFLKDEERADLERRFKPDVFFVSSGRASHFMNAEVVVQFFDHVLVEAFDQRRRVLGERYGQSFESEWGLILCDSFTGHHSTSGGADVQRSQEVGLHEVNRAWAWLSRGMATYDDMQEFNPGIEGMDKESLKKEMSACELNAENSETWTSSIEEVFMQPDVQRTTFLWQIDLKSEAEVAWEDEEEDQELNWRCLPAHWQAILNSRLAEFNSKIQDAEAFYLHRKGEFGEGDVKTKNALKKWESLKEGEGASSVILIAKGTGKEASPEVYHRAVSRSKGVVKVQCGPKITAYKLNVKEMNLDEGGFEAAEDGLEANIPIDPEEEEHNAKESINVDKGDDFPCFGQSQDDASDEEIVYEFKDCDAAFECVATEATSSSEPAPVGVSPAGTIKTMAAFMFLEQVGLSEIPNVPGVGMGVHTTTQCWQIRYPRATGKQSAGRCWGDLKKKGFVPPCRALLECLLWCWEVHLAENPTCAVSAGKIQLLKGAIKADLGRDVK</sequence>
<evidence type="ECO:0000313" key="4">
    <source>
        <dbReference type="EMBL" id="CAL1166376.1"/>
    </source>
</evidence>
<gene>
    <name evidence="3" type="ORF">C1SCF055_LOCUS38012</name>
</gene>
<feature type="compositionally biased region" description="Low complexity" evidence="2">
    <location>
        <begin position="475"/>
        <end position="486"/>
    </location>
</feature>
<name>A0A9P1GGB8_9DINO</name>
<feature type="compositionally biased region" description="Basic and acidic residues" evidence="2">
    <location>
        <begin position="843"/>
        <end position="853"/>
    </location>
</feature>
<dbReference type="EMBL" id="CAMXCT020005669">
    <property type="protein sequence ID" value="CAL1166376.1"/>
    <property type="molecule type" value="Genomic_DNA"/>
</dbReference>
<dbReference type="EMBL" id="CAMXCT010005669">
    <property type="protein sequence ID" value="CAI4013001.1"/>
    <property type="molecule type" value="Genomic_DNA"/>
</dbReference>
<organism evidence="3">
    <name type="scientific">Cladocopium goreaui</name>
    <dbReference type="NCBI Taxonomy" id="2562237"/>
    <lineage>
        <taxon>Eukaryota</taxon>
        <taxon>Sar</taxon>
        <taxon>Alveolata</taxon>
        <taxon>Dinophyceae</taxon>
        <taxon>Suessiales</taxon>
        <taxon>Symbiodiniaceae</taxon>
        <taxon>Cladocopium</taxon>
    </lineage>
</organism>
<feature type="compositionally biased region" description="Basic and acidic residues" evidence="2">
    <location>
        <begin position="266"/>
        <end position="275"/>
    </location>
</feature>
<keyword evidence="1" id="KW-0175">Coiled coil</keyword>
<keyword evidence="5" id="KW-1185">Reference proteome</keyword>
<evidence type="ECO:0000313" key="5">
    <source>
        <dbReference type="Proteomes" id="UP001152797"/>
    </source>
</evidence>
<feature type="region of interest" description="Disordered" evidence="2">
    <location>
        <begin position="426"/>
        <end position="529"/>
    </location>
</feature>
<feature type="region of interest" description="Disordered" evidence="2">
    <location>
        <begin position="825"/>
        <end position="854"/>
    </location>
</feature>
<evidence type="ECO:0000313" key="3">
    <source>
        <dbReference type="EMBL" id="CAI4013001.1"/>
    </source>
</evidence>
<evidence type="ECO:0000256" key="2">
    <source>
        <dbReference type="SAM" id="MobiDB-lite"/>
    </source>
</evidence>
<feature type="region of interest" description="Disordered" evidence="2">
    <location>
        <begin position="741"/>
        <end position="786"/>
    </location>
</feature>
<feature type="compositionally biased region" description="Basic and acidic residues" evidence="2">
    <location>
        <begin position="514"/>
        <end position="529"/>
    </location>
</feature>
<evidence type="ECO:0000256" key="1">
    <source>
        <dbReference type="SAM" id="Coils"/>
    </source>
</evidence>
<feature type="compositionally biased region" description="Basic and acidic residues" evidence="2">
    <location>
        <begin position="444"/>
        <end position="454"/>
    </location>
</feature>
<feature type="compositionally biased region" description="Acidic residues" evidence="2">
    <location>
        <begin position="828"/>
        <end position="842"/>
    </location>
</feature>
<comment type="caution">
    <text evidence="3">The sequence shown here is derived from an EMBL/GenBank/DDBJ whole genome shotgun (WGS) entry which is preliminary data.</text>
</comment>
<proteinExistence type="predicted"/>
<reference evidence="3" key="1">
    <citation type="submission" date="2022-10" db="EMBL/GenBank/DDBJ databases">
        <authorList>
            <person name="Chen Y."/>
            <person name="Dougan E. K."/>
            <person name="Chan C."/>
            <person name="Rhodes N."/>
            <person name="Thang M."/>
        </authorList>
    </citation>
    <scope>NUCLEOTIDE SEQUENCE</scope>
</reference>
<reference evidence="4" key="2">
    <citation type="submission" date="2024-04" db="EMBL/GenBank/DDBJ databases">
        <authorList>
            <person name="Chen Y."/>
            <person name="Shah S."/>
            <person name="Dougan E. K."/>
            <person name="Thang M."/>
            <person name="Chan C."/>
        </authorList>
    </citation>
    <scope>NUCLEOTIDE SEQUENCE [LARGE SCALE GENOMIC DNA]</scope>
</reference>
<feature type="coiled-coil region" evidence="1">
    <location>
        <begin position="987"/>
        <end position="1014"/>
    </location>
</feature>
<dbReference type="Proteomes" id="UP001152797">
    <property type="component" value="Unassembled WGS sequence"/>
</dbReference>
<accession>A0A9P1GGB8</accession>
<dbReference type="EMBL" id="CAMXCT030005669">
    <property type="protein sequence ID" value="CAL4800313.1"/>
    <property type="molecule type" value="Genomic_DNA"/>
</dbReference>
<feature type="region of interest" description="Disordered" evidence="2">
    <location>
        <begin position="254"/>
        <end position="283"/>
    </location>
</feature>
<protein>
    <submittedName>
        <fullName evidence="3">Uncharacterized protein</fullName>
    </submittedName>
</protein>